<evidence type="ECO:0000313" key="1">
    <source>
        <dbReference type="EMBL" id="GJE77741.1"/>
    </source>
</evidence>
<sequence length="74" mass="7613">MSGASPFAAIAEKVSGLRDEVLCRCGELHGCEAPAARSERANLQEALRLLSAAEDRIRMCGTGTTIPAAAAATP</sequence>
<name>A0ABQ4UZH8_9HYPH</name>
<keyword evidence="2" id="KW-1185">Reference proteome</keyword>
<dbReference type="Proteomes" id="UP001055093">
    <property type="component" value="Unassembled WGS sequence"/>
</dbReference>
<accession>A0ABQ4UZH8</accession>
<dbReference type="EMBL" id="BPRE01000017">
    <property type="protein sequence ID" value="GJE77741.1"/>
    <property type="molecule type" value="Genomic_DNA"/>
</dbReference>
<organism evidence="1 2">
    <name type="scientific">Methylorubrum suomiense</name>
    <dbReference type="NCBI Taxonomy" id="144191"/>
    <lineage>
        <taxon>Bacteria</taxon>
        <taxon>Pseudomonadati</taxon>
        <taxon>Pseudomonadota</taxon>
        <taxon>Alphaproteobacteria</taxon>
        <taxon>Hyphomicrobiales</taxon>
        <taxon>Methylobacteriaceae</taxon>
        <taxon>Methylorubrum</taxon>
    </lineage>
</organism>
<reference evidence="1" key="1">
    <citation type="journal article" date="2021" name="Front. Microbiol.">
        <title>Comprehensive Comparative Genomics and Phenotyping of Methylobacterium Species.</title>
        <authorList>
            <person name="Alessa O."/>
            <person name="Ogura Y."/>
            <person name="Fujitani Y."/>
            <person name="Takami H."/>
            <person name="Hayashi T."/>
            <person name="Sahin N."/>
            <person name="Tani A."/>
        </authorList>
    </citation>
    <scope>NUCLEOTIDE SEQUENCE</scope>
    <source>
        <strain evidence="1">DSM 14458</strain>
    </source>
</reference>
<proteinExistence type="predicted"/>
<reference evidence="1" key="2">
    <citation type="submission" date="2021-08" db="EMBL/GenBank/DDBJ databases">
        <authorList>
            <person name="Tani A."/>
            <person name="Ola A."/>
            <person name="Ogura Y."/>
            <person name="Katsura K."/>
            <person name="Hayashi T."/>
        </authorList>
    </citation>
    <scope>NUCLEOTIDE SEQUENCE</scope>
    <source>
        <strain evidence="1">DSM 14458</strain>
    </source>
</reference>
<gene>
    <name evidence="1" type="ORF">BGCPKDLD_4348</name>
</gene>
<evidence type="ECO:0000313" key="2">
    <source>
        <dbReference type="Proteomes" id="UP001055093"/>
    </source>
</evidence>
<comment type="caution">
    <text evidence="1">The sequence shown here is derived from an EMBL/GenBank/DDBJ whole genome shotgun (WGS) entry which is preliminary data.</text>
</comment>
<protein>
    <submittedName>
        <fullName evidence="1">Uncharacterized protein</fullName>
    </submittedName>
</protein>